<dbReference type="PROSITE" id="PS50082">
    <property type="entry name" value="WD_REPEATS_2"/>
    <property type="match status" value="3"/>
</dbReference>
<feature type="domain" description="Arrestin C-terminal-like" evidence="29">
    <location>
        <begin position="736"/>
        <end position="899"/>
    </location>
</feature>
<comment type="similarity">
    <text evidence="5">Belongs to the arrestin family.</text>
</comment>
<dbReference type="GO" id="GO:0007600">
    <property type="term" value="P:sensory perception"/>
    <property type="evidence" value="ECO:0000318"/>
    <property type="project" value="GO_Central"/>
</dbReference>
<dbReference type="Proteomes" id="UP000002279">
    <property type="component" value="Chromosome 2"/>
</dbReference>
<dbReference type="InterPro" id="IPR019775">
    <property type="entry name" value="WD40_repeat_CS"/>
</dbReference>
<dbReference type="InterPro" id="IPR017864">
    <property type="entry name" value="Arrestin_CS"/>
</dbReference>
<evidence type="ECO:0000256" key="20">
    <source>
        <dbReference type="ARBA" id="ARBA00023242"/>
    </source>
</evidence>
<evidence type="ECO:0000256" key="2">
    <source>
        <dbReference type="ARBA" id="ARBA00004236"/>
    </source>
</evidence>
<dbReference type="Ensembl" id="ENSOANT00000047495.1">
    <property type="protein sequence ID" value="ENSOANP00000053482.1"/>
    <property type="gene ID" value="ENSOANG00000038513.1"/>
</dbReference>
<gene>
    <name evidence="30" type="primary">ARRB1</name>
</gene>
<dbReference type="GO" id="GO:0005829">
    <property type="term" value="C:cytosol"/>
    <property type="evidence" value="ECO:0000318"/>
    <property type="project" value="GO_Central"/>
</dbReference>
<keyword evidence="15" id="KW-0653">Protein transport</keyword>
<dbReference type="InterPro" id="IPR015943">
    <property type="entry name" value="WD40/YVTN_repeat-like_dom_sf"/>
</dbReference>
<dbReference type="InterPro" id="IPR014753">
    <property type="entry name" value="Arrestin_N"/>
</dbReference>
<keyword evidence="20" id="KW-0539">Nucleus</keyword>
<dbReference type="Pfam" id="PF02752">
    <property type="entry name" value="Arrestin_C"/>
    <property type="match status" value="1"/>
</dbReference>
<dbReference type="Gene3D" id="2.130.10.10">
    <property type="entry name" value="YVTN repeat-like/Quinoprotein amine dehydrogenase"/>
    <property type="match status" value="2"/>
</dbReference>
<dbReference type="GO" id="GO:0015031">
    <property type="term" value="P:protein transport"/>
    <property type="evidence" value="ECO:0007669"/>
    <property type="project" value="UniProtKB-KW"/>
</dbReference>
<dbReference type="GO" id="GO:0005886">
    <property type="term" value="C:plasma membrane"/>
    <property type="evidence" value="ECO:0000318"/>
    <property type="project" value="GO_Central"/>
</dbReference>
<keyword evidence="14" id="KW-0832">Ubl conjugation</keyword>
<dbReference type="PROSITE" id="PS00295">
    <property type="entry name" value="ARRESTINS"/>
    <property type="match status" value="1"/>
</dbReference>
<keyword evidence="10" id="KW-0597">Phosphoprotein</keyword>
<evidence type="ECO:0000256" key="16">
    <source>
        <dbReference type="ARBA" id="ARBA00023015"/>
    </source>
</evidence>
<dbReference type="GeneTree" id="ENSGT00950000182887"/>
<evidence type="ECO:0000259" key="29">
    <source>
        <dbReference type="SMART" id="SM01017"/>
    </source>
</evidence>
<keyword evidence="13" id="KW-0677">Repeat</keyword>
<dbReference type="InterPro" id="IPR011021">
    <property type="entry name" value="Arrestin-like_N"/>
</dbReference>
<dbReference type="GO" id="GO:0005905">
    <property type="term" value="C:clathrin-coated pit"/>
    <property type="evidence" value="ECO:0007669"/>
    <property type="project" value="UniProtKB-SubCell"/>
</dbReference>
<accession>A0A6I8PHK7</accession>
<evidence type="ECO:0000256" key="22">
    <source>
        <dbReference type="ARBA" id="ARBA00023329"/>
    </source>
</evidence>
<evidence type="ECO:0000256" key="1">
    <source>
        <dbReference type="ARBA" id="ARBA00004123"/>
    </source>
</evidence>
<feature type="repeat" description="WD" evidence="26">
    <location>
        <begin position="369"/>
        <end position="410"/>
    </location>
</feature>
<dbReference type="InterPro" id="IPR013923">
    <property type="entry name" value="Autophagy-rel_prot_16_dom"/>
</dbReference>
<dbReference type="Pfam" id="PF08614">
    <property type="entry name" value="ATG16"/>
    <property type="match status" value="1"/>
</dbReference>
<evidence type="ECO:0000256" key="14">
    <source>
        <dbReference type="ARBA" id="ARBA00022843"/>
    </source>
</evidence>
<evidence type="ECO:0000256" key="10">
    <source>
        <dbReference type="ARBA" id="ARBA00022553"/>
    </source>
</evidence>
<dbReference type="GO" id="GO:0031143">
    <property type="term" value="C:pseudopodium"/>
    <property type="evidence" value="ECO:0007669"/>
    <property type="project" value="UniProtKB-SubCell"/>
</dbReference>
<evidence type="ECO:0000256" key="13">
    <source>
        <dbReference type="ARBA" id="ARBA00022737"/>
    </source>
</evidence>
<dbReference type="InterPro" id="IPR001680">
    <property type="entry name" value="WD40_rpt"/>
</dbReference>
<comment type="subcellular location">
    <subcellularLocation>
        <location evidence="2">Cell membrane</location>
    </subcellularLocation>
    <subcellularLocation>
        <location evidence="23">Cell projection</location>
        <location evidence="23">Pseudopodium</location>
    </subcellularLocation>
    <subcellularLocation>
        <location evidence="3">Cytoplasmic vesicle</location>
    </subcellularLocation>
    <subcellularLocation>
        <location evidence="4">Membrane</location>
        <location evidence="4">Clathrin-coated pit</location>
    </subcellularLocation>
    <subcellularLocation>
        <location evidence="1">Nucleus</location>
    </subcellularLocation>
</comment>
<reference evidence="30" key="2">
    <citation type="submission" date="2025-08" db="UniProtKB">
        <authorList>
            <consortium name="Ensembl"/>
        </authorList>
    </citation>
    <scope>IDENTIFICATION</scope>
    <source>
        <strain evidence="30">Glennie</strain>
    </source>
</reference>
<dbReference type="PANTHER" id="PTHR11792:SF22">
    <property type="entry name" value="BETA-ARRESTIN-1"/>
    <property type="match status" value="1"/>
</dbReference>
<evidence type="ECO:0000256" key="12">
    <source>
        <dbReference type="ARBA" id="ARBA00022700"/>
    </source>
</evidence>
<evidence type="ECO:0000256" key="4">
    <source>
        <dbReference type="ARBA" id="ARBA00004600"/>
    </source>
</evidence>
<evidence type="ECO:0000256" key="15">
    <source>
        <dbReference type="ARBA" id="ARBA00022927"/>
    </source>
</evidence>
<evidence type="ECO:0000256" key="28">
    <source>
        <dbReference type="SAM" id="MobiDB-lite"/>
    </source>
</evidence>
<sequence>MAGPGPEGRPASCRWKRHIIRQLRQRDLAQKGLFSDLVQAYTKLLDKSDLLGRVTRKLQAESGEVSPGYPIRIIPTSPVLDPASTVEALRERWQEEIAEIKLTSGELAYRVIKHREDLEAKEQELENQRERLSALDAQLAGLQEEHRGLQEQVASRSQANTTLKLGYDLLRARARRQDRELQRLEEEGRELLQRLLRGKAQAAARQNHHNERGERAKQARLTQELQKAGKRTISIDESTKPLAPAAQETCELAVPEVPRKQWKRPFRSASATSLTLARCVDAVMMGLMAFRKKRGHSASGVAEPQYRSIALCVASHLPSRVCDTQEAHHSEVNAAVFSPLGSQLATGGADRVIKLWNVVGGRLLLDQRLEGVSGTITSIEFDPSGMQVLAACYNNAAQLWKVGESQSKETLSGHKDKVTAAKFRSNQFQAVTGSRDRTVKEWDLGKLLCSRTINVVSYCNDVVCGENVIISGHYDQKIRFWDSRVPRCTDVIPVAGRVTSLSISPDQLHLLSCSRDDTLKVIDLRANNIRQVYRADGFKCGSDWTKATFRVFKKASPNGKLTVYLGKRDFVDHVDMVDPVDGVVLVAPEYLKERKVFVTLTCAFRYGREDLDVLGLTFRKDLFVANAQAFPPAPEDRPPLTRLQERLIKKLGEHAHPFTFQIPPNLPCSVTLQPGPEDTGKACGVDYEVKAFCAENLEEKIHKRNSVRLVIRKVQYAPERPGPQPMAETTRQFLMSDKPLHLEASLDKEIYYHGEPINVNVHVTNNTNKTVKKIKISVRQYADICLFNTAQYKCAVAVEEADDVVAPSSTFCKVYTLTPFLANNREKRGLALDGKLKHEDTNLASSTLLRDGANKEVLGIIVSYKVKVKLVVSRGGLLGDLASSDVAVELPFTLMHPKPKEEPLHQGVPEHEAPIDTNLIELDTNDDDIVFEDFARQRLKGMKDDKEEEEEGGTDSPQLNDR</sequence>
<dbReference type="GO" id="GO:0007165">
    <property type="term" value="P:signal transduction"/>
    <property type="evidence" value="ECO:0007669"/>
    <property type="project" value="InterPro"/>
</dbReference>
<evidence type="ECO:0000256" key="19">
    <source>
        <dbReference type="ARBA" id="ARBA00023176"/>
    </source>
</evidence>
<comment type="similarity">
    <text evidence="6">Belongs to the WD repeat ATG16 family.</text>
</comment>
<dbReference type="PROSITE" id="PS00678">
    <property type="entry name" value="WD_REPEATS_1"/>
    <property type="match status" value="1"/>
</dbReference>
<dbReference type="GO" id="GO:0005737">
    <property type="term" value="C:cytoplasm"/>
    <property type="evidence" value="ECO:0000318"/>
    <property type="project" value="GO_Central"/>
</dbReference>
<dbReference type="Pfam" id="PF00339">
    <property type="entry name" value="Arrestin_N"/>
    <property type="match status" value="1"/>
</dbReference>
<evidence type="ECO:0000256" key="24">
    <source>
        <dbReference type="ARBA" id="ARBA00040111"/>
    </source>
</evidence>
<dbReference type="PROSITE" id="PS50294">
    <property type="entry name" value="WD_REPEATS_REGION"/>
    <property type="match status" value="2"/>
</dbReference>
<keyword evidence="18" id="KW-0804">Transcription</keyword>
<keyword evidence="11 26" id="KW-0853">WD repeat</keyword>
<dbReference type="PRINTS" id="PR00309">
    <property type="entry name" value="ARRESTIN"/>
</dbReference>
<dbReference type="GO" id="GO:0045746">
    <property type="term" value="P:negative regulation of Notch signaling pathway"/>
    <property type="evidence" value="ECO:0000318"/>
    <property type="project" value="GO_Central"/>
</dbReference>
<keyword evidence="17" id="KW-0472">Membrane</keyword>
<dbReference type="FunFam" id="2.60.40.840:FF:000001">
    <property type="entry name" value="beta-arrestin-1 isoform X1"/>
    <property type="match status" value="1"/>
</dbReference>
<proteinExistence type="inferred from homology"/>
<evidence type="ECO:0000256" key="11">
    <source>
        <dbReference type="ARBA" id="ARBA00022574"/>
    </source>
</evidence>
<dbReference type="CDD" id="cd00200">
    <property type="entry name" value="WD40"/>
    <property type="match status" value="1"/>
</dbReference>
<evidence type="ECO:0000256" key="25">
    <source>
        <dbReference type="ARBA" id="ARBA00042806"/>
    </source>
</evidence>
<reference evidence="30 31" key="1">
    <citation type="journal article" date="2008" name="Nature">
        <title>Genome analysis of the platypus reveals unique signatures of evolution.</title>
        <authorList>
            <person name="Warren W.C."/>
            <person name="Hillier L.W."/>
            <person name="Marshall Graves J.A."/>
            <person name="Birney E."/>
            <person name="Ponting C.P."/>
            <person name="Grutzner F."/>
            <person name="Belov K."/>
            <person name="Miller W."/>
            <person name="Clarke L."/>
            <person name="Chinwalla A.T."/>
            <person name="Yang S.P."/>
            <person name="Heger A."/>
            <person name="Locke D.P."/>
            <person name="Miethke P."/>
            <person name="Waters P.D."/>
            <person name="Veyrunes F."/>
            <person name="Fulton L."/>
            <person name="Fulton B."/>
            <person name="Graves T."/>
            <person name="Wallis J."/>
            <person name="Puente X.S."/>
            <person name="Lopez-Otin C."/>
            <person name="Ordonez G.R."/>
            <person name="Eichler E.E."/>
            <person name="Chen L."/>
            <person name="Cheng Z."/>
            <person name="Deakin J.E."/>
            <person name="Alsop A."/>
            <person name="Thompson K."/>
            <person name="Kirby P."/>
            <person name="Papenfuss A.T."/>
            <person name="Wakefield M.J."/>
            <person name="Olender T."/>
            <person name="Lancet D."/>
            <person name="Huttley G.A."/>
            <person name="Smit A.F."/>
            <person name="Pask A."/>
            <person name="Temple-Smith P."/>
            <person name="Batzer M.A."/>
            <person name="Walker J.A."/>
            <person name="Konkel M.K."/>
            <person name="Harris R.S."/>
            <person name="Whittington C.M."/>
            <person name="Wong E.S."/>
            <person name="Gemmell N.J."/>
            <person name="Buschiazzo E."/>
            <person name="Vargas Jentzsch I.M."/>
            <person name="Merkel A."/>
            <person name="Schmitz J."/>
            <person name="Zemann A."/>
            <person name="Churakov G."/>
            <person name="Kriegs J.O."/>
            <person name="Brosius J."/>
            <person name="Murchison E.P."/>
            <person name="Sachidanandam R."/>
            <person name="Smith C."/>
            <person name="Hannon G.J."/>
            <person name="Tsend-Ayush E."/>
            <person name="McMillan D."/>
            <person name="Attenborough R."/>
            <person name="Rens W."/>
            <person name="Ferguson-Smith M."/>
            <person name="Lefevre C.M."/>
            <person name="Sharp J.A."/>
            <person name="Nicholas K.R."/>
            <person name="Ray D.A."/>
            <person name="Kube M."/>
            <person name="Reinhardt R."/>
            <person name="Pringle T.H."/>
            <person name="Taylor J."/>
            <person name="Jones R.C."/>
            <person name="Nixon B."/>
            <person name="Dacheux J.L."/>
            <person name="Niwa H."/>
            <person name="Sekita Y."/>
            <person name="Huang X."/>
            <person name="Stark A."/>
            <person name="Kheradpour P."/>
            <person name="Kellis M."/>
            <person name="Flicek P."/>
            <person name="Chen Y."/>
            <person name="Webber C."/>
            <person name="Hardison R."/>
            <person name="Nelson J."/>
            <person name="Hallsworth-Pepin K."/>
            <person name="Delehaunty K."/>
            <person name="Markovic C."/>
            <person name="Minx P."/>
            <person name="Feng Y."/>
            <person name="Kremitzki C."/>
            <person name="Mitreva M."/>
            <person name="Glasscock J."/>
            <person name="Wylie T."/>
            <person name="Wohldmann P."/>
            <person name="Thiru P."/>
            <person name="Nhan M.N."/>
            <person name="Pohl C.S."/>
            <person name="Smith S.M."/>
            <person name="Hou S."/>
            <person name="Nefedov M."/>
            <person name="de Jong P.J."/>
            <person name="Renfree M.B."/>
            <person name="Mardis E.R."/>
            <person name="Wilson R.K."/>
        </authorList>
    </citation>
    <scope>NUCLEOTIDE SEQUENCE [LARGE SCALE GENOMIC DNA]</scope>
    <source>
        <strain evidence="30 31">Glennie</strain>
    </source>
</reference>
<keyword evidence="19" id="KW-0168">Coated pit</keyword>
<dbReference type="InterPro" id="IPR000698">
    <property type="entry name" value="Arrestin"/>
</dbReference>
<dbReference type="CDD" id="cd22887">
    <property type="entry name" value="Atg16_CCD"/>
    <property type="match status" value="1"/>
</dbReference>
<evidence type="ECO:0000256" key="17">
    <source>
        <dbReference type="ARBA" id="ARBA00023136"/>
    </source>
</evidence>
<keyword evidence="22" id="KW-0968">Cytoplasmic vesicle</keyword>
<evidence type="ECO:0000256" key="27">
    <source>
        <dbReference type="SAM" id="Coils"/>
    </source>
</evidence>
<evidence type="ECO:0000256" key="6">
    <source>
        <dbReference type="ARBA" id="ARBA00009271"/>
    </source>
</evidence>
<dbReference type="SUPFAM" id="SSF81296">
    <property type="entry name" value="E set domains"/>
    <property type="match status" value="2"/>
</dbReference>
<keyword evidence="8" id="KW-1003">Cell membrane</keyword>
<feature type="coiled-coil region" evidence="27">
    <location>
        <begin position="111"/>
        <end position="201"/>
    </location>
</feature>
<dbReference type="SUPFAM" id="SSF50978">
    <property type="entry name" value="WD40 repeat-like"/>
    <property type="match status" value="1"/>
</dbReference>
<dbReference type="PRINTS" id="PR00320">
    <property type="entry name" value="GPROTEINBRPT"/>
</dbReference>
<dbReference type="GO" id="GO:0060090">
    <property type="term" value="F:molecular adaptor activity"/>
    <property type="evidence" value="ECO:0000318"/>
    <property type="project" value="GO_Central"/>
</dbReference>
<dbReference type="GO" id="GO:0070374">
    <property type="term" value="P:positive regulation of ERK1 and ERK2 cascade"/>
    <property type="evidence" value="ECO:0000318"/>
    <property type="project" value="GO_Central"/>
</dbReference>
<dbReference type="SMART" id="SM01017">
    <property type="entry name" value="Arrestin_C"/>
    <property type="match status" value="1"/>
</dbReference>
<dbReference type="Bgee" id="ENSOANG00000038513">
    <property type="expression patterns" value="Expressed in brain and 8 other cell types or tissues"/>
</dbReference>
<dbReference type="Pfam" id="PF00400">
    <property type="entry name" value="WD40"/>
    <property type="match status" value="3"/>
</dbReference>
<dbReference type="InParanoid" id="A0A6I8PHK7"/>
<dbReference type="InterPro" id="IPR036322">
    <property type="entry name" value="WD40_repeat_dom_sf"/>
</dbReference>
<dbReference type="GO" id="GO:0031410">
    <property type="term" value="C:cytoplasmic vesicle"/>
    <property type="evidence" value="ECO:0000318"/>
    <property type="project" value="GO_Central"/>
</dbReference>
<dbReference type="PANTHER" id="PTHR11792">
    <property type="entry name" value="ARRESTIN"/>
    <property type="match status" value="1"/>
</dbReference>
<dbReference type="InterPro" id="IPR020472">
    <property type="entry name" value="WD40_PAC1"/>
</dbReference>
<keyword evidence="7" id="KW-0813">Transport</keyword>
<keyword evidence="27" id="KW-0175">Coiled coil</keyword>
<evidence type="ECO:0000256" key="7">
    <source>
        <dbReference type="ARBA" id="ARBA00022448"/>
    </source>
</evidence>
<dbReference type="GO" id="GO:0005634">
    <property type="term" value="C:nucleus"/>
    <property type="evidence" value="ECO:0000318"/>
    <property type="project" value="GO_Central"/>
</dbReference>
<keyword evidence="16" id="KW-0805">Transcription regulation</keyword>
<evidence type="ECO:0000256" key="3">
    <source>
        <dbReference type="ARBA" id="ARBA00004541"/>
    </source>
</evidence>
<evidence type="ECO:0000313" key="31">
    <source>
        <dbReference type="Proteomes" id="UP000002279"/>
    </source>
</evidence>
<keyword evidence="12" id="KW-0734">Signal transduction inhibitor</keyword>
<evidence type="ECO:0000256" key="23">
    <source>
        <dbReference type="ARBA" id="ARBA00037818"/>
    </source>
</evidence>
<keyword evidence="9" id="KW-0963">Cytoplasm</keyword>
<dbReference type="FunFam" id="2.60.40.640:FF:000003">
    <property type="entry name" value="beta-arrestin-1 isoform X1"/>
    <property type="match status" value="1"/>
</dbReference>
<feature type="repeat" description="WD" evidence="26">
    <location>
        <begin position="325"/>
        <end position="366"/>
    </location>
</feature>
<name>A0A6I8PHK7_ORNAN</name>
<dbReference type="FunFam" id="2.130.10.10:FF:003566">
    <property type="entry name" value="Autophagy-related protein 16-2"/>
    <property type="match status" value="1"/>
</dbReference>
<keyword evidence="21" id="KW-0966">Cell projection</keyword>
<protein>
    <recommendedName>
        <fullName evidence="24">Beta-arrestin-1</fullName>
    </recommendedName>
    <alternativeName>
        <fullName evidence="25">Arrestin beta-1</fullName>
    </alternativeName>
</protein>
<dbReference type="InterPro" id="IPR011022">
    <property type="entry name" value="Arrestin_C-like"/>
</dbReference>
<dbReference type="AlphaFoldDB" id="A0A6I8PHK7"/>
<dbReference type="GO" id="GO:0001664">
    <property type="term" value="F:G protein-coupled receptor binding"/>
    <property type="evidence" value="ECO:0000318"/>
    <property type="project" value="GO_Central"/>
</dbReference>
<feature type="region of interest" description="Disordered" evidence="28">
    <location>
        <begin position="940"/>
        <end position="962"/>
    </location>
</feature>
<dbReference type="SMART" id="SM00320">
    <property type="entry name" value="WD40"/>
    <property type="match status" value="5"/>
</dbReference>
<evidence type="ECO:0000256" key="21">
    <source>
        <dbReference type="ARBA" id="ARBA00023273"/>
    </source>
</evidence>
<evidence type="ECO:0000256" key="5">
    <source>
        <dbReference type="ARBA" id="ARBA00005298"/>
    </source>
</evidence>
<reference evidence="30" key="3">
    <citation type="submission" date="2025-09" db="UniProtKB">
        <authorList>
            <consortium name="Ensembl"/>
        </authorList>
    </citation>
    <scope>IDENTIFICATION</scope>
    <source>
        <strain evidence="30">Glennie</strain>
    </source>
</reference>
<evidence type="ECO:0000256" key="18">
    <source>
        <dbReference type="ARBA" id="ARBA00023163"/>
    </source>
</evidence>
<dbReference type="Gene3D" id="2.60.40.840">
    <property type="match status" value="1"/>
</dbReference>
<organism evidence="30 31">
    <name type="scientific">Ornithorhynchus anatinus</name>
    <name type="common">Duckbill platypus</name>
    <dbReference type="NCBI Taxonomy" id="9258"/>
    <lineage>
        <taxon>Eukaryota</taxon>
        <taxon>Metazoa</taxon>
        <taxon>Chordata</taxon>
        <taxon>Craniata</taxon>
        <taxon>Vertebrata</taxon>
        <taxon>Euteleostomi</taxon>
        <taxon>Mammalia</taxon>
        <taxon>Monotremata</taxon>
        <taxon>Ornithorhynchidae</taxon>
        <taxon>Ornithorhynchus</taxon>
    </lineage>
</organism>
<evidence type="ECO:0000256" key="26">
    <source>
        <dbReference type="PROSITE-ProRule" id="PRU00221"/>
    </source>
</evidence>
<keyword evidence="31" id="KW-1185">Reference proteome</keyword>
<dbReference type="GO" id="GO:0002031">
    <property type="term" value="P:G protein-coupled receptor internalization"/>
    <property type="evidence" value="ECO:0000318"/>
    <property type="project" value="GO_Central"/>
</dbReference>
<evidence type="ECO:0000256" key="8">
    <source>
        <dbReference type="ARBA" id="ARBA00022475"/>
    </source>
</evidence>
<dbReference type="FunCoup" id="A0A6I8PHK7">
    <property type="interactions" value="944"/>
</dbReference>
<dbReference type="InterPro" id="IPR014756">
    <property type="entry name" value="Ig_E-set"/>
</dbReference>
<evidence type="ECO:0000256" key="9">
    <source>
        <dbReference type="ARBA" id="ARBA00022490"/>
    </source>
</evidence>
<dbReference type="InterPro" id="IPR014752">
    <property type="entry name" value="Arrestin-like_C"/>
</dbReference>
<dbReference type="Gene3D" id="2.60.40.640">
    <property type="match status" value="1"/>
</dbReference>
<evidence type="ECO:0000313" key="30">
    <source>
        <dbReference type="Ensembl" id="ENSOANP00000053482.1"/>
    </source>
</evidence>
<feature type="repeat" description="WD" evidence="26">
    <location>
        <begin position="411"/>
        <end position="444"/>
    </location>
</feature>